<dbReference type="Proteomes" id="UP000230886">
    <property type="component" value="Unassembled WGS sequence"/>
</dbReference>
<keyword evidence="1" id="KW-0812">Transmembrane</keyword>
<accession>A0A2A5JC98</accession>
<comment type="caution">
    <text evidence="2">The sequence shown here is derived from an EMBL/GenBank/DDBJ whole genome shotgun (WGS) entry which is preliminary data.</text>
</comment>
<feature type="transmembrane region" description="Helical" evidence="1">
    <location>
        <begin position="485"/>
        <end position="505"/>
    </location>
</feature>
<organism evidence="2 3">
    <name type="scientific">Rhodococcus qingshengii</name>
    <dbReference type="NCBI Taxonomy" id="334542"/>
    <lineage>
        <taxon>Bacteria</taxon>
        <taxon>Bacillati</taxon>
        <taxon>Actinomycetota</taxon>
        <taxon>Actinomycetes</taxon>
        <taxon>Mycobacteriales</taxon>
        <taxon>Nocardiaceae</taxon>
        <taxon>Rhodococcus</taxon>
        <taxon>Rhodococcus erythropolis group</taxon>
    </lineage>
</organism>
<feature type="transmembrane region" description="Helical" evidence="1">
    <location>
        <begin position="138"/>
        <end position="163"/>
    </location>
</feature>
<feature type="transmembrane region" description="Helical" evidence="1">
    <location>
        <begin position="367"/>
        <end position="388"/>
    </location>
</feature>
<feature type="transmembrane region" description="Helical" evidence="1">
    <location>
        <begin position="98"/>
        <end position="117"/>
    </location>
</feature>
<dbReference type="RefSeq" id="WP_099697435.1">
    <property type="nucleotide sequence ID" value="NZ_NOVD01000005.1"/>
</dbReference>
<gene>
    <name evidence="2" type="ORF">CHR55_10315</name>
</gene>
<evidence type="ECO:0000313" key="3">
    <source>
        <dbReference type="Proteomes" id="UP000230886"/>
    </source>
</evidence>
<sequence>MTVVVEAAPPVPASASQFTGTRRLVRLALRRDRIQLSVWVISIVLFMLLVVASVTGLYSTPEELRNIAVSSAVSPVALATNGIVSGDSQGAIVASQSVLVFALVAALMSTLAVVRHTRQNEETGRAEMIGAAVVGRRALLTSALIVTVGANLVLTLGIALGSIAVGLPVFGSLALGASIGGTGIAFAGVAAVTAQITDGARTANGLAGAAIGVAFMLRAIGDVNSTVVDDGTRVVSGWLSWLSPIGWAQQIRPFDDDAWWILLLLIGFAVVHVVVAFVLIGHRDQGAGLVQPRPGPPTAASWLPSAWGLAWRMQRMTMFWWIFAVVILGFAYGAVGNEIDAMVGSSQQTAEMFEKLGGGGTDLVDSYLATALGLTSIVIAAYSVQSLLRMRGEETSGRLEPLLATSLSRWRWMLSHLGVVVGGVILAHVLMGAFTGFAFGLVTDDIGGNTLRMTGAALAYLPAVLVVVGLVSLAFGLFPTYASALSWGILAACIVLGQLGTLLKLPQLVLDLSPFTHVPGAPAESVTVLPLLAMIVVAVVLSTASLVAFRRRDLQG</sequence>
<feature type="transmembrane region" description="Helical" evidence="1">
    <location>
        <begin position="525"/>
        <end position="549"/>
    </location>
</feature>
<reference evidence="2 3" key="1">
    <citation type="submission" date="2017-07" db="EMBL/GenBank/DDBJ databases">
        <title>Draft sequence of Rhodococcus enclensis 23b-28.</title>
        <authorList>
            <person name="Besaury L."/>
            <person name="Sancelme M."/>
            <person name="Amato P."/>
            <person name="Lallement A."/>
            <person name="Delort A.-M."/>
        </authorList>
    </citation>
    <scope>NUCLEOTIDE SEQUENCE [LARGE SCALE GENOMIC DNA]</scope>
    <source>
        <strain evidence="2 3">23b-28</strain>
    </source>
</reference>
<keyword evidence="1" id="KW-0472">Membrane</keyword>
<evidence type="ECO:0000256" key="1">
    <source>
        <dbReference type="SAM" id="Phobius"/>
    </source>
</evidence>
<dbReference type="EMBL" id="NOVD01000005">
    <property type="protein sequence ID" value="PCK27173.1"/>
    <property type="molecule type" value="Genomic_DNA"/>
</dbReference>
<feature type="transmembrane region" description="Helical" evidence="1">
    <location>
        <begin position="459"/>
        <end position="478"/>
    </location>
</feature>
<keyword evidence="1" id="KW-1133">Transmembrane helix</keyword>
<dbReference type="AlphaFoldDB" id="A0A2A5JC98"/>
<name>A0A2A5JC98_RHOSG</name>
<feature type="transmembrane region" description="Helical" evidence="1">
    <location>
        <begin position="417"/>
        <end position="439"/>
    </location>
</feature>
<feature type="transmembrane region" description="Helical" evidence="1">
    <location>
        <begin position="258"/>
        <end position="280"/>
    </location>
</feature>
<feature type="transmembrane region" description="Helical" evidence="1">
    <location>
        <begin position="36"/>
        <end position="58"/>
    </location>
</feature>
<evidence type="ECO:0000313" key="2">
    <source>
        <dbReference type="EMBL" id="PCK27173.1"/>
    </source>
</evidence>
<feature type="transmembrane region" description="Helical" evidence="1">
    <location>
        <begin position="169"/>
        <end position="191"/>
    </location>
</feature>
<proteinExistence type="predicted"/>
<protein>
    <submittedName>
        <fullName evidence="2">Anibiotic ABC transporter</fullName>
    </submittedName>
</protein>
<feature type="transmembrane region" description="Helical" evidence="1">
    <location>
        <begin position="203"/>
        <end position="221"/>
    </location>
</feature>
<feature type="transmembrane region" description="Helical" evidence="1">
    <location>
        <begin position="318"/>
        <end position="335"/>
    </location>
</feature>